<protein>
    <recommendedName>
        <fullName evidence="9">Ferric oxidoreductase domain-containing protein</fullName>
    </recommendedName>
</protein>
<gene>
    <name evidence="10" type="ORF">FANTH_14565</name>
</gene>
<accession>A0A8H4YHG2</accession>
<evidence type="ECO:0000256" key="1">
    <source>
        <dbReference type="ARBA" id="ARBA00004141"/>
    </source>
</evidence>
<evidence type="ECO:0000313" key="10">
    <source>
        <dbReference type="EMBL" id="KAF5228179.1"/>
    </source>
</evidence>
<dbReference type="InterPro" id="IPR050369">
    <property type="entry name" value="RBOH/FRE"/>
</dbReference>
<evidence type="ECO:0000256" key="7">
    <source>
        <dbReference type="ARBA" id="ARBA00023136"/>
    </source>
</evidence>
<dbReference type="Proteomes" id="UP000573603">
    <property type="component" value="Unassembled WGS sequence"/>
</dbReference>
<dbReference type="PANTHER" id="PTHR11972:SF69">
    <property type="entry name" value="FERRIC REDUCTION OXIDASE 6-RELATED"/>
    <property type="match status" value="1"/>
</dbReference>
<evidence type="ECO:0000256" key="2">
    <source>
        <dbReference type="ARBA" id="ARBA00022692"/>
    </source>
</evidence>
<reference evidence="10 11" key="1">
    <citation type="journal article" date="2020" name="BMC Genomics">
        <title>Correction to: Identification and distribution of gene clusters required for synthesis of sphingolipid metabolism inhibitors in diverse species of the filamentous fungus Fusarium.</title>
        <authorList>
            <person name="Kim H.S."/>
            <person name="Lohmar J.M."/>
            <person name="Busman M."/>
            <person name="Brown D.W."/>
            <person name="Naumann T.A."/>
            <person name="Divon H.H."/>
            <person name="Lysoe E."/>
            <person name="Uhlig S."/>
            <person name="Proctor R.H."/>
        </authorList>
    </citation>
    <scope>NUCLEOTIDE SEQUENCE [LARGE SCALE GENOMIC DNA]</scope>
    <source>
        <strain evidence="10 11">NRRL 25214</strain>
    </source>
</reference>
<keyword evidence="5" id="KW-0560">Oxidoreductase</keyword>
<keyword evidence="11" id="KW-1185">Reference proteome</keyword>
<feature type="transmembrane region" description="Helical" evidence="8">
    <location>
        <begin position="240"/>
        <end position="260"/>
    </location>
</feature>
<keyword evidence="3" id="KW-0249">Electron transport</keyword>
<comment type="subcellular location">
    <subcellularLocation>
        <location evidence="1">Membrane</location>
        <topology evidence="1">Multi-pass membrane protein</topology>
    </subcellularLocation>
</comment>
<dbReference type="InterPro" id="IPR013130">
    <property type="entry name" value="Fe3_Rdtase_TM_dom"/>
</dbReference>
<dbReference type="SUPFAM" id="SSF52343">
    <property type="entry name" value="Ferredoxin reductase-like, C-terminal NADP-linked domain"/>
    <property type="match status" value="1"/>
</dbReference>
<feature type="transmembrane region" description="Helical" evidence="8">
    <location>
        <begin position="177"/>
        <end position="200"/>
    </location>
</feature>
<dbReference type="Pfam" id="PF01794">
    <property type="entry name" value="Ferric_reduct"/>
    <property type="match status" value="1"/>
</dbReference>
<feature type="transmembrane region" description="Helical" evidence="8">
    <location>
        <begin position="49"/>
        <end position="69"/>
    </location>
</feature>
<evidence type="ECO:0000256" key="3">
    <source>
        <dbReference type="ARBA" id="ARBA00022982"/>
    </source>
</evidence>
<evidence type="ECO:0000256" key="4">
    <source>
        <dbReference type="ARBA" id="ARBA00022989"/>
    </source>
</evidence>
<evidence type="ECO:0000256" key="6">
    <source>
        <dbReference type="ARBA" id="ARBA00023065"/>
    </source>
</evidence>
<evidence type="ECO:0000256" key="5">
    <source>
        <dbReference type="ARBA" id="ARBA00023002"/>
    </source>
</evidence>
<keyword evidence="4 8" id="KW-1133">Transmembrane helix</keyword>
<sequence>MNMRKYLQITALIVTTLVSAAACLVMMHFSCYSTVCPEDYLSYETRLHVIIYYCFLLLTLGLLALRSYSPAVRSFTNTRPLAGVPLIGNRVVLGDTFMTIWILIMALGPTIYWYPTHWDFWGRRIDGLNWLSAKIQLTITGVTGHYADVLLGLLIIPVSRNSLVGQAFSVHHRTLLFAHRIIAYLFSIAVAVHGIAYIVYATDGSSEGDKAKEEALATGNPTMTLSESKQRSSWFVQTTYTGIAAFLPILAVLVTSLPYIRRQHYNLFYYTHVICGIIIFVASCIHASTDFYLLLPGLLLWIGDWVRRVFFGETNGLSAKTAAIVENIGSSWIRISLPAKISPQQMMEKAVPICEPLLYYYLNAPAVSKFQIHAFTAAVSASTSHGPKFLIQRASGKSQKRLDKEWTWKLGALVPNSQDSRDLEIRLEGPYRINDTNYINASHILCIVGGTGVTGALSLARWWLDAGSVNSRFTLIWTVRTREPLEIKEWTDLMDTAATNSSLEIRSHISSEVGRLDTALILREAFKVRNVLAADGCGDGWVYSAGPDALVKATERSCIEVGKDLKRSRKSGDRRAWALKDFSWYIEA</sequence>
<dbReference type="CDD" id="cd06186">
    <property type="entry name" value="NOX_Duox_like_FAD_NADP"/>
    <property type="match status" value="1"/>
</dbReference>
<organism evidence="10 11">
    <name type="scientific">Fusarium anthophilum</name>
    <dbReference type="NCBI Taxonomy" id="48485"/>
    <lineage>
        <taxon>Eukaryota</taxon>
        <taxon>Fungi</taxon>
        <taxon>Dikarya</taxon>
        <taxon>Ascomycota</taxon>
        <taxon>Pezizomycotina</taxon>
        <taxon>Sordariomycetes</taxon>
        <taxon>Hypocreomycetidae</taxon>
        <taxon>Hypocreales</taxon>
        <taxon>Nectriaceae</taxon>
        <taxon>Fusarium</taxon>
        <taxon>Fusarium fujikuroi species complex</taxon>
    </lineage>
</organism>
<dbReference type="GO" id="GO:0005886">
    <property type="term" value="C:plasma membrane"/>
    <property type="evidence" value="ECO:0007669"/>
    <property type="project" value="TreeGrafter"/>
</dbReference>
<evidence type="ECO:0000313" key="11">
    <source>
        <dbReference type="Proteomes" id="UP000573603"/>
    </source>
</evidence>
<feature type="transmembrane region" description="Helical" evidence="8">
    <location>
        <begin position="90"/>
        <end position="115"/>
    </location>
</feature>
<feature type="domain" description="Ferric oxidoreductase" evidence="9">
    <location>
        <begin position="143"/>
        <end position="282"/>
    </location>
</feature>
<proteinExistence type="predicted"/>
<dbReference type="PANTHER" id="PTHR11972">
    <property type="entry name" value="NADPH OXIDASE"/>
    <property type="match status" value="1"/>
</dbReference>
<dbReference type="GO" id="GO:0006811">
    <property type="term" value="P:monoatomic ion transport"/>
    <property type="evidence" value="ECO:0007669"/>
    <property type="project" value="UniProtKB-KW"/>
</dbReference>
<feature type="transmembrane region" description="Helical" evidence="8">
    <location>
        <begin position="135"/>
        <end position="156"/>
    </location>
</feature>
<feature type="transmembrane region" description="Helical" evidence="8">
    <location>
        <begin position="267"/>
        <end position="285"/>
    </location>
</feature>
<keyword evidence="6" id="KW-0813">Transport</keyword>
<keyword evidence="6" id="KW-0406">Ion transport</keyword>
<dbReference type="GO" id="GO:0016491">
    <property type="term" value="F:oxidoreductase activity"/>
    <property type="evidence" value="ECO:0007669"/>
    <property type="project" value="UniProtKB-KW"/>
</dbReference>
<dbReference type="InterPro" id="IPR039261">
    <property type="entry name" value="FNR_nucleotide-bd"/>
</dbReference>
<dbReference type="AlphaFoldDB" id="A0A8H4YHG2"/>
<evidence type="ECO:0000256" key="8">
    <source>
        <dbReference type="SAM" id="Phobius"/>
    </source>
</evidence>
<name>A0A8H4YHG2_9HYPO</name>
<dbReference type="EMBL" id="JABEVY010000697">
    <property type="protein sequence ID" value="KAF5228179.1"/>
    <property type="molecule type" value="Genomic_DNA"/>
</dbReference>
<keyword evidence="2 8" id="KW-0812">Transmembrane</keyword>
<keyword evidence="7 8" id="KW-0472">Membrane</keyword>
<comment type="caution">
    <text evidence="10">The sequence shown here is derived from an EMBL/GenBank/DDBJ whole genome shotgun (WGS) entry which is preliminary data.</text>
</comment>
<dbReference type="PROSITE" id="PS51257">
    <property type="entry name" value="PROKAR_LIPOPROTEIN"/>
    <property type="match status" value="1"/>
</dbReference>
<evidence type="ECO:0000259" key="9">
    <source>
        <dbReference type="Pfam" id="PF01794"/>
    </source>
</evidence>
<dbReference type="Gene3D" id="3.40.50.80">
    <property type="entry name" value="Nucleotide-binding domain of ferredoxin-NADP reductase (FNR) module"/>
    <property type="match status" value="1"/>
</dbReference>